<dbReference type="AlphaFoldDB" id="A0A8K0T7B2"/>
<sequence>MQILVVGGAGMIGGHAALFLQSKGHTVTVGGRHRLDSVPLLAALPFLEVDYVAGTITKEQLAAFDAIVFTAGADMRHVPKGEDPAAFLIRANGEAVPAFAKLARSAGVKNFVHVGSAYPYIVPDLVEASAYLRSRKLAADGVAATSTTDFSACSIDPPFVVGTVPGMIVPVFQAYIQYAEGKFGLPESAPVGALNFISVRSLSEAIAGALENGPAVSGRTILVGDENWSYATYLEKFFKAVRKTDVKLEVREEEHPMMPRWSLYAQDRVVSYEPDPEDVKRLGNYRRHDVDNAIEEIIAAYHQE</sequence>
<dbReference type="PANTHER" id="PTHR48079">
    <property type="entry name" value="PROTEIN YEEZ"/>
    <property type="match status" value="1"/>
</dbReference>
<dbReference type="InterPro" id="IPR051783">
    <property type="entry name" value="NAD(P)-dependent_oxidoreduct"/>
</dbReference>
<name>A0A8K0T7B2_9PEZI</name>
<protein>
    <recommendedName>
        <fullName evidence="1">NAD-dependent epimerase/dehydratase domain-containing protein</fullName>
    </recommendedName>
</protein>
<dbReference type="OrthoDB" id="4464973at2759"/>
<dbReference type="GO" id="GO:0005737">
    <property type="term" value="C:cytoplasm"/>
    <property type="evidence" value="ECO:0007669"/>
    <property type="project" value="TreeGrafter"/>
</dbReference>
<evidence type="ECO:0000259" key="1">
    <source>
        <dbReference type="Pfam" id="PF01370"/>
    </source>
</evidence>
<dbReference type="Gene3D" id="3.40.50.720">
    <property type="entry name" value="NAD(P)-binding Rossmann-like Domain"/>
    <property type="match status" value="1"/>
</dbReference>
<dbReference type="GO" id="GO:0004029">
    <property type="term" value="F:aldehyde dehydrogenase (NAD+) activity"/>
    <property type="evidence" value="ECO:0007669"/>
    <property type="project" value="TreeGrafter"/>
</dbReference>
<proteinExistence type="predicted"/>
<evidence type="ECO:0000313" key="2">
    <source>
        <dbReference type="EMBL" id="KAH7353366.1"/>
    </source>
</evidence>
<dbReference type="SUPFAM" id="SSF51735">
    <property type="entry name" value="NAD(P)-binding Rossmann-fold domains"/>
    <property type="match status" value="1"/>
</dbReference>
<dbReference type="InterPro" id="IPR036291">
    <property type="entry name" value="NAD(P)-bd_dom_sf"/>
</dbReference>
<dbReference type="EMBL" id="JAGPXD010000005">
    <property type="protein sequence ID" value="KAH7353366.1"/>
    <property type="molecule type" value="Genomic_DNA"/>
</dbReference>
<evidence type="ECO:0000313" key="3">
    <source>
        <dbReference type="Proteomes" id="UP000813385"/>
    </source>
</evidence>
<gene>
    <name evidence="2" type="ORF">B0T11DRAFT_331309</name>
</gene>
<organism evidence="2 3">
    <name type="scientific">Plectosphaerella cucumerina</name>
    <dbReference type="NCBI Taxonomy" id="40658"/>
    <lineage>
        <taxon>Eukaryota</taxon>
        <taxon>Fungi</taxon>
        <taxon>Dikarya</taxon>
        <taxon>Ascomycota</taxon>
        <taxon>Pezizomycotina</taxon>
        <taxon>Sordariomycetes</taxon>
        <taxon>Hypocreomycetidae</taxon>
        <taxon>Glomerellales</taxon>
        <taxon>Plectosphaerellaceae</taxon>
        <taxon>Plectosphaerella</taxon>
    </lineage>
</organism>
<keyword evidence="3" id="KW-1185">Reference proteome</keyword>
<dbReference type="PANTHER" id="PTHR48079:SF6">
    <property type="entry name" value="NAD(P)-BINDING DOMAIN-CONTAINING PROTEIN-RELATED"/>
    <property type="match status" value="1"/>
</dbReference>
<reference evidence="2" key="1">
    <citation type="journal article" date="2021" name="Nat. Commun.">
        <title>Genetic determinants of endophytism in the Arabidopsis root mycobiome.</title>
        <authorList>
            <person name="Mesny F."/>
            <person name="Miyauchi S."/>
            <person name="Thiergart T."/>
            <person name="Pickel B."/>
            <person name="Atanasova L."/>
            <person name="Karlsson M."/>
            <person name="Huettel B."/>
            <person name="Barry K.W."/>
            <person name="Haridas S."/>
            <person name="Chen C."/>
            <person name="Bauer D."/>
            <person name="Andreopoulos W."/>
            <person name="Pangilinan J."/>
            <person name="LaButti K."/>
            <person name="Riley R."/>
            <person name="Lipzen A."/>
            <person name="Clum A."/>
            <person name="Drula E."/>
            <person name="Henrissat B."/>
            <person name="Kohler A."/>
            <person name="Grigoriev I.V."/>
            <person name="Martin F.M."/>
            <person name="Hacquard S."/>
        </authorList>
    </citation>
    <scope>NUCLEOTIDE SEQUENCE</scope>
    <source>
        <strain evidence="2">MPI-CAGE-AT-0016</strain>
    </source>
</reference>
<dbReference type="Proteomes" id="UP000813385">
    <property type="component" value="Unassembled WGS sequence"/>
</dbReference>
<feature type="domain" description="NAD-dependent epimerase/dehydratase" evidence="1">
    <location>
        <begin position="3"/>
        <end position="120"/>
    </location>
</feature>
<accession>A0A8K0T7B2</accession>
<dbReference type="InterPro" id="IPR001509">
    <property type="entry name" value="Epimerase_deHydtase"/>
</dbReference>
<dbReference type="Pfam" id="PF01370">
    <property type="entry name" value="Epimerase"/>
    <property type="match status" value="1"/>
</dbReference>
<comment type="caution">
    <text evidence="2">The sequence shown here is derived from an EMBL/GenBank/DDBJ whole genome shotgun (WGS) entry which is preliminary data.</text>
</comment>